<reference evidence="5" key="2">
    <citation type="submission" date="2025-05" db="UniProtKB">
        <authorList>
            <consortium name="EnsemblMetazoa"/>
        </authorList>
    </citation>
    <scope>IDENTIFICATION</scope>
    <source>
        <strain evidence="5">Foshan</strain>
    </source>
</reference>
<feature type="domain" description="Glucose-methanol-choline oxidoreductase N-terminal" evidence="3">
    <location>
        <begin position="132"/>
        <end position="155"/>
    </location>
</feature>
<dbReference type="PROSITE" id="PS00623">
    <property type="entry name" value="GMC_OXRED_1"/>
    <property type="match status" value="1"/>
</dbReference>
<accession>A0ABM1XT84</accession>
<dbReference type="Pfam" id="PF00732">
    <property type="entry name" value="GMC_oxred_N"/>
    <property type="match status" value="1"/>
</dbReference>
<dbReference type="Proteomes" id="UP000069940">
    <property type="component" value="Unassembled WGS sequence"/>
</dbReference>
<dbReference type="SUPFAM" id="SSF51905">
    <property type="entry name" value="FAD/NAD(P)-binding domain"/>
    <property type="match status" value="1"/>
</dbReference>
<evidence type="ECO:0000256" key="2">
    <source>
        <dbReference type="RuleBase" id="RU003968"/>
    </source>
</evidence>
<dbReference type="EnsemblMetazoa" id="AALFPA23_002640.R2564">
    <property type="protein sequence ID" value="AALFPA23_002640.P2564"/>
    <property type="gene ID" value="AALFPA23_002640"/>
</dbReference>
<protein>
    <recommendedName>
        <fullName evidence="3 4">Glucose-methanol-choline oxidoreductase N-terminal domain-containing protein</fullName>
    </recommendedName>
</protein>
<dbReference type="PANTHER" id="PTHR11552:SF216">
    <property type="entry name" value="GLUCOSE-METHANOL-CHOLINE OXIDOREDUCTASE N-TERMINAL DOMAIN-CONTAINING PROTEIN"/>
    <property type="match status" value="1"/>
</dbReference>
<dbReference type="RefSeq" id="XP_062698899.1">
    <property type="nucleotide sequence ID" value="XM_062842915.1"/>
</dbReference>
<dbReference type="InterPro" id="IPR036188">
    <property type="entry name" value="FAD/NAD-bd_sf"/>
</dbReference>
<dbReference type="GeneID" id="109405745"/>
<evidence type="ECO:0000313" key="6">
    <source>
        <dbReference type="Proteomes" id="UP000069940"/>
    </source>
</evidence>
<proteinExistence type="inferred from homology"/>
<dbReference type="PANTHER" id="PTHR11552">
    <property type="entry name" value="GLUCOSE-METHANOL-CHOLINE GMC OXIDOREDUCTASE"/>
    <property type="match status" value="1"/>
</dbReference>
<dbReference type="InterPro" id="IPR012132">
    <property type="entry name" value="GMC_OxRdtase"/>
</dbReference>
<dbReference type="SUPFAM" id="SSF54373">
    <property type="entry name" value="FAD-linked reductases, C-terminal domain"/>
    <property type="match status" value="1"/>
</dbReference>
<dbReference type="Pfam" id="PF05199">
    <property type="entry name" value="GMC_oxred_C"/>
    <property type="match status" value="1"/>
</dbReference>
<name>A0ABM1XT84_AEDAL</name>
<dbReference type="PROSITE" id="PS00624">
    <property type="entry name" value="GMC_OXRED_2"/>
    <property type="match status" value="1"/>
</dbReference>
<keyword evidence="2" id="KW-0285">Flavoprotein</keyword>
<reference evidence="6" key="1">
    <citation type="journal article" date="2015" name="Proc. Natl. Acad. Sci. U.S.A.">
        <title>Genome sequence of the Asian Tiger mosquito, Aedes albopictus, reveals insights into its biology, genetics, and evolution.</title>
        <authorList>
            <person name="Chen X.G."/>
            <person name="Jiang X."/>
            <person name="Gu J."/>
            <person name="Xu M."/>
            <person name="Wu Y."/>
            <person name="Deng Y."/>
            <person name="Zhang C."/>
            <person name="Bonizzoni M."/>
            <person name="Dermauw W."/>
            <person name="Vontas J."/>
            <person name="Armbruster P."/>
            <person name="Huang X."/>
            <person name="Yang Y."/>
            <person name="Zhang H."/>
            <person name="He W."/>
            <person name="Peng H."/>
            <person name="Liu Y."/>
            <person name="Wu K."/>
            <person name="Chen J."/>
            <person name="Lirakis M."/>
            <person name="Topalis P."/>
            <person name="Van Leeuwen T."/>
            <person name="Hall A.B."/>
            <person name="Jiang X."/>
            <person name="Thorpe C."/>
            <person name="Mueller R.L."/>
            <person name="Sun C."/>
            <person name="Waterhouse R.M."/>
            <person name="Yan G."/>
            <person name="Tu Z.J."/>
            <person name="Fang X."/>
            <person name="James A.A."/>
        </authorList>
    </citation>
    <scope>NUCLEOTIDE SEQUENCE [LARGE SCALE GENOMIC DNA]</scope>
    <source>
        <strain evidence="6">Foshan</strain>
    </source>
</reference>
<dbReference type="PIRSF" id="PIRSF000137">
    <property type="entry name" value="Alcohol_oxidase"/>
    <property type="match status" value="1"/>
</dbReference>
<evidence type="ECO:0000256" key="1">
    <source>
        <dbReference type="ARBA" id="ARBA00010790"/>
    </source>
</evidence>
<comment type="similarity">
    <text evidence="1 2">Belongs to the GMC oxidoreductase family.</text>
</comment>
<organism evidence="5 6">
    <name type="scientific">Aedes albopictus</name>
    <name type="common">Asian tiger mosquito</name>
    <name type="synonym">Stegomyia albopicta</name>
    <dbReference type="NCBI Taxonomy" id="7160"/>
    <lineage>
        <taxon>Eukaryota</taxon>
        <taxon>Metazoa</taxon>
        <taxon>Ecdysozoa</taxon>
        <taxon>Arthropoda</taxon>
        <taxon>Hexapoda</taxon>
        <taxon>Insecta</taxon>
        <taxon>Pterygota</taxon>
        <taxon>Neoptera</taxon>
        <taxon>Endopterygota</taxon>
        <taxon>Diptera</taxon>
        <taxon>Nematocera</taxon>
        <taxon>Culicoidea</taxon>
        <taxon>Culicidae</taxon>
        <taxon>Culicinae</taxon>
        <taxon>Aedini</taxon>
        <taxon>Aedes</taxon>
        <taxon>Stegomyia</taxon>
    </lineage>
</organism>
<keyword evidence="2" id="KW-0274">FAD</keyword>
<dbReference type="InterPro" id="IPR007867">
    <property type="entry name" value="GMC_OxRtase_C"/>
</dbReference>
<dbReference type="Gene3D" id="3.30.560.10">
    <property type="entry name" value="Glucose Oxidase, domain 3"/>
    <property type="match status" value="1"/>
</dbReference>
<evidence type="ECO:0000259" key="4">
    <source>
        <dbReference type="PROSITE" id="PS00624"/>
    </source>
</evidence>
<evidence type="ECO:0000313" key="5">
    <source>
        <dbReference type="EnsemblMetazoa" id="AALFPA23_002640.P2564"/>
    </source>
</evidence>
<dbReference type="InterPro" id="IPR000172">
    <property type="entry name" value="GMC_OxRdtase_N"/>
</dbReference>
<feature type="domain" description="Glucose-methanol-choline oxidoreductase N-terminal" evidence="4">
    <location>
        <begin position="293"/>
        <end position="307"/>
    </location>
</feature>
<dbReference type="Gene3D" id="3.50.50.60">
    <property type="entry name" value="FAD/NAD(P)-binding domain"/>
    <property type="match status" value="1"/>
</dbReference>
<evidence type="ECO:0000259" key="3">
    <source>
        <dbReference type="PROSITE" id="PS00623"/>
    </source>
</evidence>
<sequence>MSNGILAILLAITNNSPVGDDIENAFRTFNADYLYGNASAYIRDTVEFDQQYDFIVVGAGTGGCVMANRLSENPNWSVLLLEAGKEENVLLSVHQNLHLASFRLDYNWNYHPQPMATACMSLPNGTCPWPRGRGLGGSSLLNFMVYTRGHGLDYDDWAAAGNYGWSYEEVLPYFLKGEGSYIKISENPFETPLLDKFKRAMDNFGYNEIDPYAQKQLGYYKIRSTTYEGQRYSAARDYLHPVKDRPNLHISMESRVTKVLIDAPTTTAYGVEFMKHGILHKVKTRKEVILCAGAIASPQLLMLSGIGPQRHLETHGIPVIQSLNVGYNLHDHCTYTDLNFLLNQTVTMVPDKTTAELFQEYITNHTGPFSIPARFESIAFVKTPHSILPAEYPDIEIMLVSTYLNGENTDAGFELLGIPQLINGSIFVNFPGHDRFSLFPVIMRPRSRGRISLKSSNPFVPPLMEPNYLSNQHDIITLIDGMKMVIRIAESQSFAQYGARLDPTPVPACAHLRFRSNRYWRCVVRQLGKNIHHQSGTCKMGPASDPTAVVNPELQVHGVRNLRVVDTSVIPLPIAGHPNGVVFMIGEKAADMVKQHWARSGKRCTSL</sequence>
<keyword evidence="6" id="KW-1185">Reference proteome</keyword>